<keyword evidence="1" id="KW-0175">Coiled coil</keyword>
<dbReference type="AlphaFoldDB" id="A0A2N9HQP4"/>
<reference evidence="3" key="1">
    <citation type="submission" date="2018-02" db="EMBL/GenBank/DDBJ databases">
        <authorList>
            <person name="Cohen D.B."/>
            <person name="Kent A.D."/>
        </authorList>
    </citation>
    <scope>NUCLEOTIDE SEQUENCE</scope>
</reference>
<evidence type="ECO:0000256" key="2">
    <source>
        <dbReference type="SAM" id="MobiDB-lite"/>
    </source>
</evidence>
<organism evidence="3">
    <name type="scientific">Fagus sylvatica</name>
    <name type="common">Beechnut</name>
    <dbReference type="NCBI Taxonomy" id="28930"/>
    <lineage>
        <taxon>Eukaryota</taxon>
        <taxon>Viridiplantae</taxon>
        <taxon>Streptophyta</taxon>
        <taxon>Embryophyta</taxon>
        <taxon>Tracheophyta</taxon>
        <taxon>Spermatophyta</taxon>
        <taxon>Magnoliopsida</taxon>
        <taxon>eudicotyledons</taxon>
        <taxon>Gunneridae</taxon>
        <taxon>Pentapetalae</taxon>
        <taxon>rosids</taxon>
        <taxon>fabids</taxon>
        <taxon>Fagales</taxon>
        <taxon>Fagaceae</taxon>
        <taxon>Fagus</taxon>
    </lineage>
</organism>
<name>A0A2N9HQP4_FAGSY</name>
<accession>A0A2N9HQP4</accession>
<feature type="region of interest" description="Disordered" evidence="2">
    <location>
        <begin position="334"/>
        <end position="355"/>
    </location>
</feature>
<proteinExistence type="predicted"/>
<evidence type="ECO:0000256" key="1">
    <source>
        <dbReference type="SAM" id="Coils"/>
    </source>
</evidence>
<sequence length="355" mass="40212">MVAGGSDWPAELLEELLEGFSSLRRESEEALSEATISTRVVSRLPVESKLWVFYSYFSKFNAESISRIRSRYPVPEDVVLRIPDLDERACSHVEDVAPNGWRVIISSMVMWKESSDGLDDITVEEFLYCFEPRLPLSNRGWKDGYLFVCGDNWERLHEEGDDFIQIRRTWGTPSSAALTRPTLTSIWKDRILRPPSIVQIPDEEIAVVQATDDGSTICRSPGLTAKRAVAAIIELDFQEYANARTENISKLMSLNEAMVISHRCISVEDDLVRLKQRLAESEASQKSLNRAVFELNKEKRDLLGAVEAVKAFRKQAKEKYPNIDFTEFQLYDDTDSVNDGGEKVNDADQADDATT</sequence>
<gene>
    <name evidence="3" type="ORF">FSB_LOCUS41863</name>
</gene>
<protein>
    <submittedName>
        <fullName evidence="3">Uncharacterized protein</fullName>
    </submittedName>
</protein>
<dbReference type="EMBL" id="OIVN01003857">
    <property type="protein sequence ID" value="SPD13981.1"/>
    <property type="molecule type" value="Genomic_DNA"/>
</dbReference>
<feature type="coiled-coil region" evidence="1">
    <location>
        <begin position="264"/>
        <end position="291"/>
    </location>
</feature>
<evidence type="ECO:0000313" key="3">
    <source>
        <dbReference type="EMBL" id="SPD13981.1"/>
    </source>
</evidence>